<comment type="subcellular location">
    <subcellularLocation>
        <location evidence="1">Membrane</location>
        <topology evidence="1">Multi-pass membrane protein</topology>
    </subcellularLocation>
</comment>
<dbReference type="PANTHER" id="PTHR21716">
    <property type="entry name" value="TRANSMEMBRANE PROTEIN"/>
    <property type="match status" value="1"/>
</dbReference>
<evidence type="ECO:0000256" key="4">
    <source>
        <dbReference type="ARBA" id="ARBA00022989"/>
    </source>
</evidence>
<evidence type="ECO:0000256" key="3">
    <source>
        <dbReference type="ARBA" id="ARBA00022692"/>
    </source>
</evidence>
<keyword evidence="4 6" id="KW-1133">Transmembrane helix</keyword>
<feature type="transmembrane region" description="Helical" evidence="6">
    <location>
        <begin position="31"/>
        <end position="49"/>
    </location>
</feature>
<dbReference type="Pfam" id="PF01594">
    <property type="entry name" value="AI-2E_transport"/>
    <property type="match status" value="1"/>
</dbReference>
<dbReference type="OrthoDB" id="5761230at2"/>
<feature type="transmembrane region" description="Helical" evidence="6">
    <location>
        <begin position="233"/>
        <end position="252"/>
    </location>
</feature>
<dbReference type="Proteomes" id="UP000199555">
    <property type="component" value="Unassembled WGS sequence"/>
</dbReference>
<feature type="transmembrane region" description="Helical" evidence="6">
    <location>
        <begin position="292"/>
        <end position="322"/>
    </location>
</feature>
<feature type="transmembrane region" description="Helical" evidence="6">
    <location>
        <begin position="61"/>
        <end position="84"/>
    </location>
</feature>
<dbReference type="GO" id="GO:0016020">
    <property type="term" value="C:membrane"/>
    <property type="evidence" value="ECO:0007669"/>
    <property type="project" value="UniProtKB-SubCell"/>
</dbReference>
<feature type="transmembrane region" description="Helical" evidence="6">
    <location>
        <begin position="259"/>
        <end position="280"/>
    </location>
</feature>
<evidence type="ECO:0000256" key="5">
    <source>
        <dbReference type="ARBA" id="ARBA00023136"/>
    </source>
</evidence>
<evidence type="ECO:0000256" key="2">
    <source>
        <dbReference type="ARBA" id="ARBA00009773"/>
    </source>
</evidence>
<evidence type="ECO:0000256" key="6">
    <source>
        <dbReference type="SAM" id="Phobius"/>
    </source>
</evidence>
<dbReference type="EMBL" id="FNGE01000005">
    <property type="protein sequence ID" value="SDL02083.1"/>
    <property type="molecule type" value="Genomic_DNA"/>
</dbReference>
<dbReference type="AlphaFoldDB" id="A0A1G9GP77"/>
<accession>A0A1G9GP77</accession>
<comment type="similarity">
    <text evidence="2">Belongs to the autoinducer-2 exporter (AI-2E) (TC 2.A.86) family.</text>
</comment>
<gene>
    <name evidence="7" type="ORF">SAMN04487971_105146</name>
</gene>
<evidence type="ECO:0000256" key="1">
    <source>
        <dbReference type="ARBA" id="ARBA00004141"/>
    </source>
</evidence>
<dbReference type="InterPro" id="IPR002549">
    <property type="entry name" value="AI-2E-like"/>
</dbReference>
<dbReference type="STRING" id="525640.SAMN04487971_105146"/>
<evidence type="ECO:0000313" key="7">
    <source>
        <dbReference type="EMBL" id="SDL02083.1"/>
    </source>
</evidence>
<dbReference type="GO" id="GO:0055085">
    <property type="term" value="P:transmembrane transport"/>
    <property type="evidence" value="ECO:0007669"/>
    <property type="project" value="TreeGrafter"/>
</dbReference>
<evidence type="ECO:0000313" key="8">
    <source>
        <dbReference type="Proteomes" id="UP000199555"/>
    </source>
</evidence>
<reference evidence="8" key="1">
    <citation type="submission" date="2016-10" db="EMBL/GenBank/DDBJ databases">
        <authorList>
            <person name="Varghese N."/>
            <person name="Submissions S."/>
        </authorList>
    </citation>
    <scope>NUCLEOTIDE SEQUENCE [LARGE SCALE GENOMIC DNA]</scope>
    <source>
        <strain evidence="8">CGMCC 1.7655</strain>
    </source>
</reference>
<dbReference type="PANTHER" id="PTHR21716:SF62">
    <property type="entry name" value="TRANSPORT PROTEIN YDBI-RELATED"/>
    <property type="match status" value="1"/>
</dbReference>
<feature type="transmembrane region" description="Helical" evidence="6">
    <location>
        <begin position="199"/>
        <end position="227"/>
    </location>
</feature>
<dbReference type="RefSeq" id="WP_090754307.1">
    <property type="nucleotide sequence ID" value="NZ_FNGE01000005.1"/>
</dbReference>
<keyword evidence="8" id="KW-1185">Reference proteome</keyword>
<keyword evidence="5 6" id="KW-0472">Membrane</keyword>
<name>A0A1G9GP77_9RHOB</name>
<keyword evidence="3 6" id="KW-0812">Transmembrane</keyword>
<proteinExistence type="inferred from homology"/>
<protein>
    <submittedName>
        <fullName evidence="7">Predicted PurR-regulated permease PerM</fullName>
    </submittedName>
</protein>
<feature type="transmembrane region" description="Helical" evidence="6">
    <location>
        <begin position="129"/>
        <end position="157"/>
    </location>
</feature>
<sequence>MPRALPAAVFVTLLIGLLALAAWQLSFVLLLAFAGILLAVLLRHLALVLSRHTPISTSAGVLVVALGIAALLVLGIVFLGPQLFGQVDQVIRSLPAALDQAQALLERFSWGQFLLERVPSVEERPSWNILGTISGTVSTVVGVVANVVIVITVGIFLASDPQLYRRGVLHLVPIDKRRRAAEIMDALGRGLWRWLIGQGMAMATVAVLSGVGLWLIGVPLAMALGLIAGLLDFIPYVGPWLGAAPAILLALAQGPTEAVQAAILFLVIQQVEGNVLMPVIQSKASSLPPVLTILAVVAFGVLFGFMGVLLATPLLLVTIILVRMIYVEDVLGDRSAAGPEEQPEGKAA</sequence>
<organism evidence="7 8">
    <name type="scientific">Paracoccus chinensis</name>
    <dbReference type="NCBI Taxonomy" id="525640"/>
    <lineage>
        <taxon>Bacteria</taxon>
        <taxon>Pseudomonadati</taxon>
        <taxon>Pseudomonadota</taxon>
        <taxon>Alphaproteobacteria</taxon>
        <taxon>Rhodobacterales</taxon>
        <taxon>Paracoccaceae</taxon>
        <taxon>Paracoccus</taxon>
    </lineage>
</organism>